<protein>
    <submittedName>
        <fullName evidence="2">Uncharacterized protein</fullName>
    </submittedName>
</protein>
<reference evidence="2" key="1">
    <citation type="journal article" date="2020" name="Stud. Mycol.">
        <title>101 Dothideomycetes genomes: a test case for predicting lifestyles and emergence of pathogens.</title>
        <authorList>
            <person name="Haridas S."/>
            <person name="Albert R."/>
            <person name="Binder M."/>
            <person name="Bloem J."/>
            <person name="Labutti K."/>
            <person name="Salamov A."/>
            <person name="Andreopoulos B."/>
            <person name="Baker S."/>
            <person name="Barry K."/>
            <person name="Bills G."/>
            <person name="Bluhm B."/>
            <person name="Cannon C."/>
            <person name="Castanera R."/>
            <person name="Culley D."/>
            <person name="Daum C."/>
            <person name="Ezra D."/>
            <person name="Gonzalez J."/>
            <person name="Henrissat B."/>
            <person name="Kuo A."/>
            <person name="Liang C."/>
            <person name="Lipzen A."/>
            <person name="Lutzoni F."/>
            <person name="Magnuson J."/>
            <person name="Mondo S."/>
            <person name="Nolan M."/>
            <person name="Ohm R."/>
            <person name="Pangilinan J."/>
            <person name="Park H.-J."/>
            <person name="Ramirez L."/>
            <person name="Alfaro M."/>
            <person name="Sun H."/>
            <person name="Tritt A."/>
            <person name="Yoshinaga Y."/>
            <person name="Zwiers L.-H."/>
            <person name="Turgeon B."/>
            <person name="Goodwin S."/>
            <person name="Spatafora J."/>
            <person name="Crous P."/>
            <person name="Grigoriev I."/>
        </authorList>
    </citation>
    <scope>NUCLEOTIDE SEQUENCE</scope>
    <source>
        <strain evidence="2">CBS 119925</strain>
    </source>
</reference>
<dbReference type="OrthoDB" id="3786931at2759"/>
<dbReference type="Proteomes" id="UP000799440">
    <property type="component" value="Unassembled WGS sequence"/>
</dbReference>
<organism evidence="2 3">
    <name type="scientific">Sporormia fimetaria CBS 119925</name>
    <dbReference type="NCBI Taxonomy" id="1340428"/>
    <lineage>
        <taxon>Eukaryota</taxon>
        <taxon>Fungi</taxon>
        <taxon>Dikarya</taxon>
        <taxon>Ascomycota</taxon>
        <taxon>Pezizomycotina</taxon>
        <taxon>Dothideomycetes</taxon>
        <taxon>Pleosporomycetidae</taxon>
        <taxon>Pleosporales</taxon>
        <taxon>Sporormiaceae</taxon>
        <taxon>Sporormia</taxon>
    </lineage>
</organism>
<evidence type="ECO:0000313" key="3">
    <source>
        <dbReference type="Proteomes" id="UP000799440"/>
    </source>
</evidence>
<feature type="compositionally biased region" description="Polar residues" evidence="1">
    <location>
        <begin position="343"/>
        <end position="353"/>
    </location>
</feature>
<dbReference type="EMBL" id="MU006592">
    <property type="protein sequence ID" value="KAF2744027.1"/>
    <property type="molecule type" value="Genomic_DNA"/>
</dbReference>
<evidence type="ECO:0000313" key="2">
    <source>
        <dbReference type="EMBL" id="KAF2744027.1"/>
    </source>
</evidence>
<proteinExistence type="predicted"/>
<sequence length="420" mass="46322">MPSTTLNPLYGDDSSEYRDLSTSDIKHLVSLITSYPHNPADLPAYFHSLKKQVKHLPSHLRTSTLSKLTEKVSQSNTNLLCSNHTSLHPTPILSLWSTIHHELSTAIGPFLYPLLTKAGLTSSQERRLRVVEPASQMWDPCFNIHDSTPPNRSPMSSTDWGYQADQCPACILSRIATDADVCFAILACMVARWSARAVGELGNVKSKRVLFVFYLVKAHGGNKMAEEAWDLGVELKRVKKTWKAGKKESKTRGGGFYGRGRGERVEDYGGYRDAEEESEYEEYHDGPIYSPKATLFPPMRTPARPHSSHNTDSRNTIPAHIKVPVHNVVRHTAQPQGHDRSSSIRSQHGSIRTSAIPPPLNVSNGGRRPVPQPAYVETEDEDGSVYDGKGGAPGSVYVGGIPGNGAGNRDSRVTNWSDLY</sequence>
<accession>A0A6A6V4B4</accession>
<evidence type="ECO:0000256" key="1">
    <source>
        <dbReference type="SAM" id="MobiDB-lite"/>
    </source>
</evidence>
<feature type="region of interest" description="Disordered" evidence="1">
    <location>
        <begin position="332"/>
        <end position="391"/>
    </location>
</feature>
<name>A0A6A6V4B4_9PLEO</name>
<dbReference type="AlphaFoldDB" id="A0A6A6V4B4"/>
<gene>
    <name evidence="2" type="ORF">M011DRAFT_461269</name>
</gene>
<keyword evidence="3" id="KW-1185">Reference proteome</keyword>